<dbReference type="CDD" id="cd22031">
    <property type="entry name" value="HMG-box_SoxE"/>
    <property type="match status" value="1"/>
</dbReference>
<dbReference type="SMART" id="SM00398">
    <property type="entry name" value="HMG"/>
    <property type="match status" value="1"/>
</dbReference>
<dbReference type="InterPro" id="IPR036910">
    <property type="entry name" value="HMG_box_dom_sf"/>
</dbReference>
<protein>
    <submittedName>
        <fullName evidence="9">Transcription factor SOX-9</fullName>
    </submittedName>
</protein>
<dbReference type="PANTHER" id="PTHR45803">
    <property type="entry name" value="SOX100B"/>
    <property type="match status" value="1"/>
</dbReference>
<keyword evidence="3 6" id="KW-0238">DNA-binding</keyword>
<proteinExistence type="predicted"/>
<dbReference type="InterPro" id="IPR022151">
    <property type="entry name" value="Sox_N"/>
</dbReference>
<dbReference type="PROSITE" id="PS50118">
    <property type="entry name" value="HMG_BOX_2"/>
    <property type="match status" value="1"/>
</dbReference>
<gene>
    <name evidence="9" type="primary">SOX9</name>
    <name evidence="9" type="ORF">DERP_010329</name>
</gene>
<feature type="compositionally biased region" description="Basic and acidic residues" evidence="7">
    <location>
        <begin position="252"/>
        <end position="267"/>
    </location>
</feature>
<organism evidence="9 10">
    <name type="scientific">Dermatophagoides pteronyssinus</name>
    <name type="common">European house dust mite</name>
    <dbReference type="NCBI Taxonomy" id="6956"/>
    <lineage>
        <taxon>Eukaryota</taxon>
        <taxon>Metazoa</taxon>
        <taxon>Ecdysozoa</taxon>
        <taxon>Arthropoda</taxon>
        <taxon>Chelicerata</taxon>
        <taxon>Arachnida</taxon>
        <taxon>Acari</taxon>
        <taxon>Acariformes</taxon>
        <taxon>Sarcoptiformes</taxon>
        <taxon>Astigmata</taxon>
        <taxon>Psoroptidia</taxon>
        <taxon>Analgoidea</taxon>
        <taxon>Pyroglyphidae</taxon>
        <taxon>Dermatophagoidinae</taxon>
        <taxon>Dermatophagoides</taxon>
    </lineage>
</organism>
<dbReference type="InterPro" id="IPR009071">
    <property type="entry name" value="HMG_box_dom"/>
</dbReference>
<dbReference type="PANTHER" id="PTHR45803:SF5">
    <property type="entry name" value="SOX100B"/>
    <property type="match status" value="1"/>
</dbReference>
<reference evidence="9 10" key="2">
    <citation type="journal article" date="2022" name="Mol. Biol. Evol.">
        <title>Comparative Genomics Reveals Insights into the Divergent Evolution of Astigmatic Mites and Household Pest Adaptations.</title>
        <authorList>
            <person name="Xiong Q."/>
            <person name="Wan A.T."/>
            <person name="Liu X."/>
            <person name="Fung C.S."/>
            <person name="Xiao X."/>
            <person name="Malainual N."/>
            <person name="Hou J."/>
            <person name="Wang L."/>
            <person name="Wang M."/>
            <person name="Yang K.Y."/>
            <person name="Cui Y."/>
            <person name="Leung E.L."/>
            <person name="Nong W."/>
            <person name="Shin S.K."/>
            <person name="Au S.W."/>
            <person name="Jeong K.Y."/>
            <person name="Chew F.T."/>
            <person name="Hui J.H."/>
            <person name="Leung T.F."/>
            <person name="Tungtrongchitr A."/>
            <person name="Zhong N."/>
            <person name="Liu Z."/>
            <person name="Tsui S.K."/>
        </authorList>
    </citation>
    <scope>NUCLEOTIDE SEQUENCE [LARGE SCALE GENOMIC DNA]</scope>
    <source>
        <strain evidence="9">Derp</strain>
    </source>
</reference>
<comment type="subcellular location">
    <subcellularLocation>
        <location evidence="1">Nucleus</location>
    </subcellularLocation>
</comment>
<keyword evidence="2" id="KW-0805">Transcription regulation</keyword>
<feature type="compositionally biased region" description="Basic residues" evidence="7">
    <location>
        <begin position="415"/>
        <end position="424"/>
    </location>
</feature>
<feature type="compositionally biased region" description="Polar residues" evidence="7">
    <location>
        <begin position="296"/>
        <end position="306"/>
    </location>
</feature>
<evidence type="ECO:0000256" key="3">
    <source>
        <dbReference type="ARBA" id="ARBA00023125"/>
    </source>
</evidence>
<dbReference type="SUPFAM" id="SSF47095">
    <property type="entry name" value="HMG-box"/>
    <property type="match status" value="1"/>
</dbReference>
<feature type="region of interest" description="Disordered" evidence="7">
    <location>
        <begin position="570"/>
        <end position="590"/>
    </location>
</feature>
<keyword evidence="5 6" id="KW-0539">Nucleus</keyword>
<accession>A0ABQ8IYV8</accession>
<evidence type="ECO:0000256" key="5">
    <source>
        <dbReference type="ARBA" id="ARBA00023242"/>
    </source>
</evidence>
<keyword evidence="10" id="KW-1185">Reference proteome</keyword>
<comment type="caution">
    <text evidence="9">The sequence shown here is derived from an EMBL/GenBank/DDBJ whole genome shotgun (WGS) entry which is preliminary data.</text>
</comment>
<dbReference type="Pfam" id="PF00505">
    <property type="entry name" value="HMG_box"/>
    <property type="match status" value="1"/>
</dbReference>
<feature type="compositionally biased region" description="Basic and acidic residues" evidence="7">
    <location>
        <begin position="169"/>
        <end position="183"/>
    </location>
</feature>
<dbReference type="Pfam" id="PF12444">
    <property type="entry name" value="Sox_N"/>
    <property type="match status" value="1"/>
</dbReference>
<feature type="compositionally biased region" description="Low complexity" evidence="7">
    <location>
        <begin position="580"/>
        <end position="590"/>
    </location>
</feature>
<feature type="compositionally biased region" description="Polar residues" evidence="7">
    <location>
        <begin position="271"/>
        <end position="287"/>
    </location>
</feature>
<dbReference type="EMBL" id="NJHN03000096">
    <property type="protein sequence ID" value="KAH9415473.1"/>
    <property type="molecule type" value="Genomic_DNA"/>
</dbReference>
<feature type="region of interest" description="Disordered" evidence="7">
    <location>
        <begin position="1"/>
        <end position="25"/>
    </location>
</feature>
<feature type="region of interest" description="Disordered" evidence="7">
    <location>
        <begin position="371"/>
        <end position="427"/>
    </location>
</feature>
<dbReference type="Proteomes" id="UP000887458">
    <property type="component" value="Unassembled WGS sequence"/>
</dbReference>
<feature type="region of interest" description="Disordered" evidence="7">
    <location>
        <begin position="628"/>
        <end position="652"/>
    </location>
</feature>
<evidence type="ECO:0000256" key="4">
    <source>
        <dbReference type="ARBA" id="ARBA00023163"/>
    </source>
</evidence>
<evidence type="ECO:0000256" key="6">
    <source>
        <dbReference type="PROSITE-ProRule" id="PRU00267"/>
    </source>
</evidence>
<feature type="compositionally biased region" description="Low complexity" evidence="7">
    <location>
        <begin position="393"/>
        <end position="414"/>
    </location>
</feature>
<evidence type="ECO:0000313" key="9">
    <source>
        <dbReference type="EMBL" id="KAH9415473.1"/>
    </source>
</evidence>
<evidence type="ECO:0000313" key="10">
    <source>
        <dbReference type="Proteomes" id="UP000887458"/>
    </source>
</evidence>
<feature type="compositionally biased region" description="Low complexity" evidence="7">
    <location>
        <begin position="307"/>
        <end position="317"/>
    </location>
</feature>
<feature type="region of interest" description="Disordered" evidence="7">
    <location>
        <begin position="251"/>
        <end position="317"/>
    </location>
</feature>
<evidence type="ECO:0000256" key="1">
    <source>
        <dbReference type="ARBA" id="ARBA00004123"/>
    </source>
</evidence>
<evidence type="ECO:0000259" key="8">
    <source>
        <dbReference type="PROSITE" id="PS50118"/>
    </source>
</evidence>
<feature type="domain" description="HMG box" evidence="8">
    <location>
        <begin position="114"/>
        <end position="182"/>
    </location>
</feature>
<keyword evidence="4" id="KW-0804">Transcription</keyword>
<sequence length="652" mass="71822">MAELETTTTTTSTTSTNTTLLSSLTTSNDNNDIPLILPITTKYSIPLAVAASGIDSLSPSTTKQSSNGLHGLNDDTNPEIYEAVSKVLQNYSWSLVPKTTKPVTTNQVKQSHHVKRPMNAFMVWAQAARRQLSEQHPHLHNAELSKTLGNLWRNLDEKTKQPFKLEAERLRCQHKKDHPEYKYQPRRRKLSNKANNNDDDKQQQQQPSIKRINRNSKRNIQQSIRNQNDGNHHQHHDNNCYSDDSNGLMGRCNDDDHHQQNLDHDPISPRSMESTSKESSNYMASNSPPTPPTTPQSANRSGSQHRNNQNNNQQQQQTAFTLKKYEFSPYAHLVSPIDKIEDGSDCIKEHQSVSPTSTSIIGLHNSNGYGDNHHSIGSGNHHHLVNDHHSPGSNWSRLVESSSSSSSHGPSSFYHPHHHTHHPHVASEATSLISGNVDSNTSNTLLGSNNNTAAAAAAAAATMIGQYGSGVASTATPLYVNNMSAYHPGSHGHHQSWPRFVTDSHHHHPYGHHHHHHYAATAAETGYATTTAPSSFHDYYVTTAKRNNMTNFTASQIGNTGFMTTTTATTPETSNDHHLTSSLWNSTTSSPTTTAAYQCTKLDPTFETNGSTHQNPLLSVNGYRMMSSNPSTLSSSSSIGNITTTPETINLS</sequence>
<name>A0ABQ8IYV8_DERPT</name>
<feature type="DNA-binding region" description="HMG box" evidence="6">
    <location>
        <begin position="114"/>
        <end position="182"/>
    </location>
</feature>
<dbReference type="Gene3D" id="1.10.30.10">
    <property type="entry name" value="High mobility group box domain"/>
    <property type="match status" value="1"/>
</dbReference>
<feature type="region of interest" description="Disordered" evidence="7">
    <location>
        <begin position="169"/>
        <end position="215"/>
    </location>
</feature>
<dbReference type="InterPro" id="IPR050917">
    <property type="entry name" value="SOX_TF"/>
</dbReference>
<reference evidence="9 10" key="1">
    <citation type="journal article" date="2018" name="J. Allergy Clin. Immunol.">
        <title>High-quality assembly of Dermatophagoides pteronyssinus genome and transcriptome reveals a wide range of novel allergens.</title>
        <authorList>
            <person name="Liu X.Y."/>
            <person name="Yang K.Y."/>
            <person name="Wang M.Q."/>
            <person name="Kwok J.S."/>
            <person name="Zeng X."/>
            <person name="Yang Z."/>
            <person name="Xiao X.J."/>
            <person name="Lau C.P."/>
            <person name="Li Y."/>
            <person name="Huang Z.M."/>
            <person name="Ba J.G."/>
            <person name="Yim A.K."/>
            <person name="Ouyang C.Y."/>
            <person name="Ngai S.M."/>
            <person name="Chan T.F."/>
            <person name="Leung E.L."/>
            <person name="Liu L."/>
            <person name="Liu Z.G."/>
            <person name="Tsui S.K."/>
        </authorList>
    </citation>
    <scope>NUCLEOTIDE SEQUENCE [LARGE SCALE GENOMIC DNA]</scope>
    <source>
        <strain evidence="9">Derp</strain>
    </source>
</reference>
<evidence type="ECO:0000256" key="7">
    <source>
        <dbReference type="SAM" id="MobiDB-lite"/>
    </source>
</evidence>
<feature type="compositionally biased region" description="Low complexity" evidence="7">
    <location>
        <begin position="628"/>
        <end position="646"/>
    </location>
</feature>
<evidence type="ECO:0000256" key="2">
    <source>
        <dbReference type="ARBA" id="ARBA00023015"/>
    </source>
</evidence>